<protein>
    <submittedName>
        <fullName evidence="3">Response regulator receiver protein</fullName>
    </submittedName>
</protein>
<dbReference type="PANTHER" id="PTHR43228">
    <property type="entry name" value="TWO-COMPONENT RESPONSE REGULATOR"/>
    <property type="match status" value="1"/>
</dbReference>
<dbReference type="Proteomes" id="UP000006250">
    <property type="component" value="Unassembled WGS sequence"/>
</dbReference>
<dbReference type="eggNOG" id="COG0745">
    <property type="taxonomic scope" value="Bacteria"/>
</dbReference>
<proteinExistence type="predicted"/>
<reference evidence="3 4" key="1">
    <citation type="submission" date="2010-08" db="EMBL/GenBank/DDBJ databases">
        <title>The draft genome of Desulfovibrio fructosovorans JJ.</title>
        <authorList>
            <consortium name="US DOE Joint Genome Institute (JGI-PGF)"/>
            <person name="Lucas S."/>
            <person name="Copeland A."/>
            <person name="Lapidus A."/>
            <person name="Cheng J.-F."/>
            <person name="Bruce D."/>
            <person name="Goodwin L."/>
            <person name="Pitluck S."/>
            <person name="Land M.L."/>
            <person name="Hauser L."/>
            <person name="Chang Y.-J."/>
            <person name="Jeffries C."/>
            <person name="Wall J.D."/>
            <person name="Stahl D.A."/>
            <person name="Arkin A.P."/>
            <person name="Dehal P."/>
            <person name="Stolyar S.M."/>
            <person name="Hazen T.C."/>
            <person name="Woyke T.J."/>
        </authorList>
    </citation>
    <scope>NUCLEOTIDE SEQUENCE [LARGE SCALE GENOMIC DNA]</scope>
    <source>
        <strain evidence="3 4">JJ</strain>
    </source>
</reference>
<dbReference type="STRING" id="596151.DesfrDRAFT_2103"/>
<dbReference type="InterPro" id="IPR052048">
    <property type="entry name" value="ST_Response_Regulator"/>
</dbReference>
<dbReference type="PANTHER" id="PTHR43228:SF1">
    <property type="entry name" value="TWO-COMPONENT RESPONSE REGULATOR ARR22"/>
    <property type="match status" value="1"/>
</dbReference>
<dbReference type="OrthoDB" id="9790466at2"/>
<comment type="caution">
    <text evidence="3">The sequence shown here is derived from an EMBL/GenBank/DDBJ whole genome shotgun (WGS) entry which is preliminary data.</text>
</comment>
<feature type="domain" description="Response regulatory" evidence="2">
    <location>
        <begin position="3"/>
        <end position="130"/>
    </location>
</feature>
<evidence type="ECO:0000313" key="3">
    <source>
        <dbReference type="EMBL" id="EFL51158.1"/>
    </source>
</evidence>
<dbReference type="SMART" id="SM00448">
    <property type="entry name" value="REC"/>
    <property type="match status" value="1"/>
</dbReference>
<evidence type="ECO:0000256" key="1">
    <source>
        <dbReference type="PROSITE-ProRule" id="PRU00169"/>
    </source>
</evidence>
<name>E1JWV4_SOLFR</name>
<dbReference type="AlphaFoldDB" id="E1JWV4"/>
<dbReference type="PROSITE" id="PS50110">
    <property type="entry name" value="RESPONSE_REGULATORY"/>
    <property type="match status" value="1"/>
</dbReference>
<organism evidence="3 4">
    <name type="scientific">Solidesulfovibrio fructosivorans JJ]</name>
    <dbReference type="NCBI Taxonomy" id="596151"/>
    <lineage>
        <taxon>Bacteria</taxon>
        <taxon>Pseudomonadati</taxon>
        <taxon>Thermodesulfobacteriota</taxon>
        <taxon>Desulfovibrionia</taxon>
        <taxon>Desulfovibrionales</taxon>
        <taxon>Desulfovibrionaceae</taxon>
        <taxon>Solidesulfovibrio</taxon>
    </lineage>
</organism>
<accession>E1JWV4</accession>
<sequence>MLRALIVDDDPVNTCFLREILSPYAACDTAANGKDGLSAFGRALSAGDPYDLIFVDVLMPGMDGHQALEGMRHLEHQQGVSSSDAAKVIMISAQDDDVTVYRAFFQGQAMSFLAKPFSCDTVLDELRKFDLIDAPHKRHPGAMHEPDAR</sequence>
<keyword evidence="4" id="KW-1185">Reference proteome</keyword>
<dbReference type="GO" id="GO:0000160">
    <property type="term" value="P:phosphorelay signal transduction system"/>
    <property type="evidence" value="ECO:0007669"/>
    <property type="project" value="InterPro"/>
</dbReference>
<dbReference type="EMBL" id="AECZ01000012">
    <property type="protein sequence ID" value="EFL51158.1"/>
    <property type="molecule type" value="Genomic_DNA"/>
</dbReference>
<dbReference type="InterPro" id="IPR011006">
    <property type="entry name" value="CheY-like_superfamily"/>
</dbReference>
<dbReference type="InterPro" id="IPR001789">
    <property type="entry name" value="Sig_transdc_resp-reg_receiver"/>
</dbReference>
<dbReference type="Pfam" id="PF00072">
    <property type="entry name" value="Response_reg"/>
    <property type="match status" value="1"/>
</dbReference>
<feature type="modified residue" description="4-aspartylphosphate" evidence="1">
    <location>
        <position position="56"/>
    </location>
</feature>
<gene>
    <name evidence="3" type="ORF">DesfrDRAFT_2103</name>
</gene>
<keyword evidence="1" id="KW-0597">Phosphoprotein</keyword>
<evidence type="ECO:0000259" key="2">
    <source>
        <dbReference type="PROSITE" id="PS50110"/>
    </source>
</evidence>
<evidence type="ECO:0000313" key="4">
    <source>
        <dbReference type="Proteomes" id="UP000006250"/>
    </source>
</evidence>
<dbReference type="SUPFAM" id="SSF52172">
    <property type="entry name" value="CheY-like"/>
    <property type="match status" value="1"/>
</dbReference>
<dbReference type="Gene3D" id="3.40.50.2300">
    <property type="match status" value="1"/>
</dbReference>
<dbReference type="RefSeq" id="WP_005993657.1">
    <property type="nucleotide sequence ID" value="NZ_AECZ01000012.1"/>
</dbReference>